<dbReference type="GO" id="GO:0007018">
    <property type="term" value="P:microtubule-based movement"/>
    <property type="evidence" value="ECO:0007669"/>
    <property type="project" value="InterPro"/>
</dbReference>
<feature type="domain" description="Dynein heavy chain C-terminal" evidence="1">
    <location>
        <begin position="27"/>
        <end position="322"/>
    </location>
</feature>
<dbReference type="FunFam" id="1.20.1270.280:FF:000003">
    <property type="entry name" value="Dynein axonemal heavy chain 17"/>
    <property type="match status" value="1"/>
</dbReference>
<evidence type="ECO:0000313" key="3">
    <source>
        <dbReference type="Proteomes" id="UP000053875"/>
    </source>
</evidence>
<dbReference type="Proteomes" id="UP000053875">
    <property type="component" value="Unassembled WGS sequence"/>
</dbReference>
<dbReference type="Pfam" id="PF18199">
    <property type="entry name" value="Dynein_C"/>
    <property type="match status" value="1"/>
</dbReference>
<dbReference type="InterPro" id="IPR026983">
    <property type="entry name" value="DHC"/>
</dbReference>
<dbReference type="EMBL" id="KL216516">
    <property type="protein sequence ID" value="KFV70014.1"/>
    <property type="molecule type" value="Genomic_DNA"/>
</dbReference>
<name>A0A093GT75_DRYPU</name>
<dbReference type="Gene3D" id="3.10.490.20">
    <property type="match status" value="1"/>
</dbReference>
<sequence length="323" mass="36121">QYIDAALPPESPHLYGLHPNAEIGFLTQASEKLFRVVLELQPRGGGQGDGGEGTREETVKALLEEMLEKLMDEFNMAELMAKVEERTPYVVVALQECERMNLLTSHVRSSLQELDLGLKGELTMTSEMESLQNALFLDMVPEAWLRKAYPSTASLGSWFADLLARIKELEAWTGDFSLPSAVWLAGLFNPQAFLTAIMQCTARRNQWPLDRMTLQCDVTKKSREDLAGPPREGAYVHGLCMEGARWDAQAGLLRAARLKELCPAMPLIFLRATPAGKAEPCSLYPCPVYRTRQRGPTYVWTFHLKTKEPPSKWVLAGVALLLQ</sequence>
<keyword evidence="3" id="KW-1185">Reference proteome</keyword>
<dbReference type="PANTHER" id="PTHR46961:SF16">
    <property type="entry name" value="DYNEIN AXONEMAL HEAVY CHAIN 17-RELATED"/>
    <property type="match status" value="1"/>
</dbReference>
<reference evidence="2 3" key="1">
    <citation type="submission" date="2014-04" db="EMBL/GenBank/DDBJ databases">
        <title>Genome evolution of avian class.</title>
        <authorList>
            <person name="Zhang G."/>
            <person name="Li C."/>
        </authorList>
    </citation>
    <scope>NUCLEOTIDE SEQUENCE [LARGE SCALE GENOMIC DNA]</scope>
    <source>
        <strain evidence="2">BGI_N307</strain>
    </source>
</reference>
<evidence type="ECO:0000313" key="2">
    <source>
        <dbReference type="EMBL" id="KFV70014.1"/>
    </source>
</evidence>
<dbReference type="InterPro" id="IPR041228">
    <property type="entry name" value="Dynein_C"/>
</dbReference>
<dbReference type="PANTHER" id="PTHR46961">
    <property type="entry name" value="DYNEIN HEAVY CHAIN 1, AXONEMAL-LIKE PROTEIN"/>
    <property type="match status" value="1"/>
</dbReference>
<evidence type="ECO:0000259" key="1">
    <source>
        <dbReference type="Pfam" id="PF18199"/>
    </source>
</evidence>
<dbReference type="GO" id="GO:0030286">
    <property type="term" value="C:dynein complex"/>
    <property type="evidence" value="ECO:0007669"/>
    <property type="project" value="InterPro"/>
</dbReference>
<gene>
    <name evidence="2" type="ORF">N307_04236</name>
</gene>
<accession>A0A093GT75</accession>
<protein>
    <submittedName>
        <fullName evidence="2">Dynein heavy chain 9, axonemal</fullName>
    </submittedName>
</protein>
<dbReference type="STRING" id="118200.A0A093GT75"/>
<dbReference type="InterPro" id="IPR043160">
    <property type="entry name" value="Dynein_C_barrel"/>
</dbReference>
<dbReference type="Gene3D" id="1.20.1270.280">
    <property type="match status" value="1"/>
</dbReference>
<dbReference type="GO" id="GO:0045505">
    <property type="term" value="F:dynein intermediate chain binding"/>
    <property type="evidence" value="ECO:0007669"/>
    <property type="project" value="InterPro"/>
</dbReference>
<dbReference type="GO" id="GO:0051959">
    <property type="term" value="F:dynein light intermediate chain binding"/>
    <property type="evidence" value="ECO:0007669"/>
    <property type="project" value="InterPro"/>
</dbReference>
<organism evidence="2 3">
    <name type="scientific">Dryobates pubescens</name>
    <name type="common">Downy woodpecker</name>
    <name type="synonym">Picoides pubescens</name>
    <dbReference type="NCBI Taxonomy" id="118200"/>
    <lineage>
        <taxon>Eukaryota</taxon>
        <taxon>Metazoa</taxon>
        <taxon>Chordata</taxon>
        <taxon>Craniata</taxon>
        <taxon>Vertebrata</taxon>
        <taxon>Euteleostomi</taxon>
        <taxon>Archelosauria</taxon>
        <taxon>Archosauria</taxon>
        <taxon>Dinosauria</taxon>
        <taxon>Saurischia</taxon>
        <taxon>Theropoda</taxon>
        <taxon>Coelurosauria</taxon>
        <taxon>Aves</taxon>
        <taxon>Neognathae</taxon>
        <taxon>Neoaves</taxon>
        <taxon>Telluraves</taxon>
        <taxon>Coraciimorphae</taxon>
        <taxon>Piciformes</taxon>
        <taxon>Picidae</taxon>
        <taxon>Dryobates</taxon>
    </lineage>
</organism>
<proteinExistence type="predicted"/>
<feature type="non-terminal residue" evidence="2">
    <location>
        <position position="1"/>
    </location>
</feature>
<dbReference type="AlphaFoldDB" id="A0A093GT75"/>
<feature type="non-terminal residue" evidence="2">
    <location>
        <position position="323"/>
    </location>
</feature>
<dbReference type="FunFam" id="3.10.490.20:FF:000002">
    <property type="entry name" value="Dynein axonemal heavy chain 17"/>
    <property type="match status" value="1"/>
</dbReference>